<organism evidence="2 3">
    <name type="scientific">Gonapodya prolifera (strain JEL478)</name>
    <name type="common">Monoblepharis prolifera</name>
    <dbReference type="NCBI Taxonomy" id="1344416"/>
    <lineage>
        <taxon>Eukaryota</taxon>
        <taxon>Fungi</taxon>
        <taxon>Fungi incertae sedis</taxon>
        <taxon>Chytridiomycota</taxon>
        <taxon>Chytridiomycota incertae sedis</taxon>
        <taxon>Monoblepharidomycetes</taxon>
        <taxon>Monoblepharidales</taxon>
        <taxon>Gonapodyaceae</taxon>
        <taxon>Gonapodya</taxon>
    </lineage>
</organism>
<feature type="transmembrane region" description="Helical" evidence="1">
    <location>
        <begin position="37"/>
        <end position="62"/>
    </location>
</feature>
<accession>A0A138ZZ30</accession>
<gene>
    <name evidence="2" type="ORF">M427DRAFT_75012</name>
</gene>
<reference evidence="2 3" key="1">
    <citation type="journal article" date="2015" name="Genome Biol. Evol.">
        <title>Phylogenomic analyses indicate that early fungi evolved digesting cell walls of algal ancestors of land plants.</title>
        <authorList>
            <person name="Chang Y."/>
            <person name="Wang S."/>
            <person name="Sekimoto S."/>
            <person name="Aerts A.L."/>
            <person name="Choi C."/>
            <person name="Clum A."/>
            <person name="LaButti K.M."/>
            <person name="Lindquist E.A."/>
            <person name="Yee Ngan C."/>
            <person name="Ohm R.A."/>
            <person name="Salamov A.A."/>
            <person name="Grigoriev I.V."/>
            <person name="Spatafora J.W."/>
            <person name="Berbee M.L."/>
        </authorList>
    </citation>
    <scope>NUCLEOTIDE SEQUENCE [LARGE SCALE GENOMIC DNA]</scope>
    <source>
        <strain evidence="2 3">JEL478</strain>
    </source>
</reference>
<keyword evidence="1" id="KW-1133">Transmembrane helix</keyword>
<name>A0A138ZZ30_GONPJ</name>
<keyword evidence="3" id="KW-1185">Reference proteome</keyword>
<protein>
    <submittedName>
        <fullName evidence="2">Uncharacterized protein</fullName>
    </submittedName>
</protein>
<proteinExistence type="predicted"/>
<evidence type="ECO:0000256" key="1">
    <source>
        <dbReference type="SAM" id="Phobius"/>
    </source>
</evidence>
<feature type="transmembrane region" description="Helical" evidence="1">
    <location>
        <begin position="344"/>
        <end position="371"/>
    </location>
</feature>
<sequence length="386" mass="41868">MGIIDSTKRGLGSWITTKLRRQYGDPNVAVPGTKPDVLWIITLAYGAILGGTFAGLMLWAFFYQNCRWETRGYDPSLKTCGFSQGNVTSQENPYAKGIVSQGNDVRVKYAYTGRGLEDFWANGKTCQIIYDHFDFLSWDPVKNVTNPKSLKGSVVSFNYQVGSPLQYSYPKMVCGGVNVTVFATGALPATSNVGGGIFSSSSLQGIQATQQNTTFFDVISAGIDRMAYNLETPGSAAVVEYTAVVRSFSLSILIYDDGRAWNYRSLLNYVLGNTEYRRQPSTQSGLASSSVDDVYGLMEAAVRDVTSTLPVPSGPIADTLTAEVQTYLATQNVYRCYVCGSRDVFAAFVTAFPMASSLNTILLVLVAAVVWRFSPQAQGAVDGVKA</sequence>
<evidence type="ECO:0000313" key="3">
    <source>
        <dbReference type="Proteomes" id="UP000070544"/>
    </source>
</evidence>
<keyword evidence="1" id="KW-0472">Membrane</keyword>
<evidence type="ECO:0000313" key="2">
    <source>
        <dbReference type="EMBL" id="KXS09764.1"/>
    </source>
</evidence>
<keyword evidence="1" id="KW-0812">Transmembrane</keyword>
<dbReference type="EMBL" id="KQ965850">
    <property type="protein sequence ID" value="KXS09764.1"/>
    <property type="molecule type" value="Genomic_DNA"/>
</dbReference>
<dbReference type="AlphaFoldDB" id="A0A138ZZ30"/>
<dbReference type="Proteomes" id="UP000070544">
    <property type="component" value="Unassembled WGS sequence"/>
</dbReference>